<reference evidence="1" key="1">
    <citation type="journal article" date="2007" name="Microbiology">
        <title>Comparative analysis of the Corynebacterium glutamicum group and complete genome sequence of strain R.</title>
        <authorList>
            <person name="Yukawa H."/>
            <person name="Omumasaba C.A."/>
            <person name="Nonaka H."/>
            <person name="Kos P."/>
            <person name="Okai N."/>
            <person name="Suzuki N."/>
            <person name="Suda M."/>
            <person name="Tsuge Y."/>
            <person name="Watanabe J."/>
            <person name="Ikeda Y."/>
            <person name="Vertes A.A."/>
            <person name="Inui M."/>
        </authorList>
    </citation>
    <scope>NUCLEOTIDE SEQUENCE</scope>
    <source>
        <strain evidence="1">R</strain>
    </source>
</reference>
<protein>
    <submittedName>
        <fullName evidence="1">Uncharacterized protein</fullName>
    </submittedName>
</protein>
<organism evidence="1">
    <name type="scientific">Corynebacterium glutamicum (strain R)</name>
    <dbReference type="NCBI Taxonomy" id="340322"/>
    <lineage>
        <taxon>Bacteria</taxon>
        <taxon>Bacillati</taxon>
        <taxon>Actinomycetota</taxon>
        <taxon>Actinomycetes</taxon>
        <taxon>Mycobacteriales</taxon>
        <taxon>Corynebacteriaceae</taxon>
        <taxon>Corynebacterium</taxon>
    </lineage>
</organism>
<gene>
    <name evidence="1" type="ordered locus">cgR_2361</name>
</gene>
<accession>A0AB72VDA5</accession>
<dbReference type="EMBL" id="AP009044">
    <property type="protein sequence ID" value="BAF55367.1"/>
    <property type="molecule type" value="Genomic_DNA"/>
</dbReference>
<dbReference type="KEGG" id="cgt:cgR_2361"/>
<dbReference type="Proteomes" id="UP000006698">
    <property type="component" value="Chromosome"/>
</dbReference>
<dbReference type="AntiFam" id="ANF00012">
    <property type="entry name" value="tRNA translation"/>
</dbReference>
<evidence type="ECO:0000313" key="1">
    <source>
        <dbReference type="EMBL" id="BAF55367.1"/>
    </source>
</evidence>
<dbReference type="AlphaFoldDB" id="A0AB72VDA5"/>
<proteinExistence type="predicted"/>
<name>A0AB72VDA5_CORGB</name>
<sequence length="32" mass="3772">MADGARTRDTQDHNLVLYQLNYSHHYCVKQHG</sequence>